<comment type="caution">
    <text evidence="1">The sequence shown here is derived from an EMBL/GenBank/DDBJ whole genome shotgun (WGS) entry which is preliminary data.</text>
</comment>
<dbReference type="PANTHER" id="PTHR33964">
    <property type="entry name" value="RE45066P-RELATED"/>
    <property type="match status" value="1"/>
</dbReference>
<organism evidence="1 2">
    <name type="scientific">Leptotrombidium deliense</name>
    <dbReference type="NCBI Taxonomy" id="299467"/>
    <lineage>
        <taxon>Eukaryota</taxon>
        <taxon>Metazoa</taxon>
        <taxon>Ecdysozoa</taxon>
        <taxon>Arthropoda</taxon>
        <taxon>Chelicerata</taxon>
        <taxon>Arachnida</taxon>
        <taxon>Acari</taxon>
        <taxon>Acariformes</taxon>
        <taxon>Trombidiformes</taxon>
        <taxon>Prostigmata</taxon>
        <taxon>Anystina</taxon>
        <taxon>Parasitengona</taxon>
        <taxon>Trombiculoidea</taxon>
        <taxon>Trombiculidae</taxon>
        <taxon>Leptotrombidium</taxon>
    </lineage>
</organism>
<dbReference type="Proteomes" id="UP000288716">
    <property type="component" value="Unassembled WGS sequence"/>
</dbReference>
<dbReference type="AlphaFoldDB" id="A0A443STN9"/>
<evidence type="ECO:0000313" key="2">
    <source>
        <dbReference type="Proteomes" id="UP000288716"/>
    </source>
</evidence>
<dbReference type="PANTHER" id="PTHR33964:SF1">
    <property type="entry name" value="RE45066P"/>
    <property type="match status" value="1"/>
</dbReference>
<dbReference type="VEuPathDB" id="VectorBase:LDEU001176"/>
<protein>
    <submittedName>
        <fullName evidence="1">Uncharacterized protein</fullName>
    </submittedName>
</protein>
<keyword evidence="2" id="KW-1185">Reference proteome</keyword>
<evidence type="ECO:0000313" key="1">
    <source>
        <dbReference type="EMBL" id="RWS30862.1"/>
    </source>
</evidence>
<accession>A0A443STN9</accession>
<name>A0A443STN9_9ACAR</name>
<reference evidence="1 2" key="1">
    <citation type="journal article" date="2018" name="Gigascience">
        <title>Genomes of trombidid mites reveal novel predicted allergens and laterally-transferred genes associated with secondary metabolism.</title>
        <authorList>
            <person name="Dong X."/>
            <person name="Chaisiri K."/>
            <person name="Xia D."/>
            <person name="Armstrong S.D."/>
            <person name="Fang Y."/>
            <person name="Donnelly M.J."/>
            <person name="Kadowaki T."/>
            <person name="McGarry J.W."/>
            <person name="Darby A.C."/>
            <person name="Makepeace B.L."/>
        </authorList>
    </citation>
    <scope>NUCLEOTIDE SEQUENCE [LARGE SCALE GENOMIC DNA]</scope>
    <source>
        <strain evidence="1">UoL-UT</strain>
    </source>
</reference>
<proteinExistence type="predicted"/>
<dbReference type="EMBL" id="NCKV01000351">
    <property type="protein sequence ID" value="RWS30862.1"/>
    <property type="molecule type" value="Genomic_DNA"/>
</dbReference>
<sequence>MKCIVSRERSEPVHQCMDKWTVMMQFILNKVSRRDHFRSSCCAFHLFRSCLVSEVDKACKSTTGKKTSAFIVKTIQSMVNDFMDLVCNGYRSSTECENNFPDGTKLLQDQIANGVIPQNTSALFPFLQIAFKYEY</sequence>
<gene>
    <name evidence="1" type="ORF">B4U80_08056</name>
</gene>